<accession>A0A5R8NGN2</accession>
<evidence type="ECO:0000256" key="1">
    <source>
        <dbReference type="SAM" id="MobiDB-lite"/>
    </source>
</evidence>
<evidence type="ECO:0000313" key="3">
    <source>
        <dbReference type="EMBL" id="TLF74855.1"/>
    </source>
</evidence>
<dbReference type="RefSeq" id="WP_138450868.1">
    <property type="nucleotide sequence ID" value="NZ_VBUT01000009.1"/>
</dbReference>
<keyword evidence="2" id="KW-0472">Membrane</keyword>
<dbReference type="AlphaFoldDB" id="A0A5R8NGN2"/>
<reference evidence="3 4" key="1">
    <citation type="submission" date="2019-05" db="EMBL/GenBank/DDBJ databases">
        <title>Genomes sequences of two Nocardia cyriacigeorgica environmental isolates, type strains Nocardia asteroides ATCC 19247 and Nocardia cyriacigeorgica DSM 44484.</title>
        <authorList>
            <person name="Vautrin F."/>
            <person name="Bergeron E."/>
            <person name="Dubost A."/>
            <person name="Abrouk D."/>
            <person name="Rodriguez Nava V."/>
            <person name="Pujic P."/>
        </authorList>
    </citation>
    <scope>NUCLEOTIDE SEQUENCE [LARGE SCALE GENOMIC DNA]</scope>
    <source>
        <strain evidence="3 4">EML 446</strain>
    </source>
</reference>
<dbReference type="Proteomes" id="UP000306378">
    <property type="component" value="Unassembled WGS sequence"/>
</dbReference>
<name>A0A5R8NGN2_9NOCA</name>
<feature type="region of interest" description="Disordered" evidence="1">
    <location>
        <begin position="51"/>
        <end position="75"/>
    </location>
</feature>
<sequence length="240" mass="24795">MTDQHPTSRLPGLARLFALVVLLGGIVGMHVGVFDFGHAWGGAHHGAPSVGGDLHATAPATHSAASDPHAVGTASPPVVTESAVFDRHAVAPAAHSVATTPHAVVSAPHPVVTDAVPRAFPAADAENPLLSAQSVADSSVREDRPESDLIAATFAPPLLSLDGMGGHEQDCGDCGVHGGMHGCVFILSMLGLAIGLVLLFRLAFQPLDSHGTPGRNRPARRERPPPWTMPTLSELSILRI</sequence>
<proteinExistence type="predicted"/>
<feature type="transmembrane region" description="Helical" evidence="2">
    <location>
        <begin position="184"/>
        <end position="204"/>
    </location>
</feature>
<organism evidence="3 4">
    <name type="scientific">Nocardia cyriacigeorgica</name>
    <dbReference type="NCBI Taxonomy" id="135487"/>
    <lineage>
        <taxon>Bacteria</taxon>
        <taxon>Bacillati</taxon>
        <taxon>Actinomycetota</taxon>
        <taxon>Actinomycetes</taxon>
        <taxon>Mycobacteriales</taxon>
        <taxon>Nocardiaceae</taxon>
        <taxon>Nocardia</taxon>
    </lineage>
</organism>
<comment type="caution">
    <text evidence="3">The sequence shown here is derived from an EMBL/GenBank/DDBJ whole genome shotgun (WGS) entry which is preliminary data.</text>
</comment>
<feature type="compositionally biased region" description="Low complexity" evidence="1">
    <location>
        <begin position="56"/>
        <end position="70"/>
    </location>
</feature>
<gene>
    <name evidence="3" type="ORF">FEK34_22960</name>
</gene>
<feature type="transmembrane region" description="Helical" evidence="2">
    <location>
        <begin position="12"/>
        <end position="34"/>
    </location>
</feature>
<keyword evidence="2" id="KW-0812">Transmembrane</keyword>
<evidence type="ECO:0000313" key="4">
    <source>
        <dbReference type="Proteomes" id="UP000306378"/>
    </source>
</evidence>
<dbReference type="EMBL" id="VBUT01000009">
    <property type="protein sequence ID" value="TLF74855.1"/>
    <property type="molecule type" value="Genomic_DNA"/>
</dbReference>
<evidence type="ECO:0000256" key="2">
    <source>
        <dbReference type="SAM" id="Phobius"/>
    </source>
</evidence>
<keyword evidence="2" id="KW-1133">Transmembrane helix</keyword>
<protein>
    <submittedName>
        <fullName evidence="3">Uncharacterized protein</fullName>
    </submittedName>
</protein>